<comment type="caution">
    <text evidence="1">The sequence shown here is derived from an EMBL/GenBank/DDBJ whole genome shotgun (WGS) entry which is preliminary data.</text>
</comment>
<dbReference type="Proteomes" id="UP000294581">
    <property type="component" value="Unassembled WGS sequence"/>
</dbReference>
<sequence length="50" mass="5498">MVMKKERFASDPNLPNVISGLRPIGGTLEGTMEVEVSLHVRTYGVVSIRI</sequence>
<accession>A0A4R8LUW8</accession>
<organism evidence="1 2">
    <name type="scientific">Alicyclobacillus sacchari</name>
    <dbReference type="NCBI Taxonomy" id="392010"/>
    <lineage>
        <taxon>Bacteria</taxon>
        <taxon>Bacillati</taxon>
        <taxon>Bacillota</taxon>
        <taxon>Bacilli</taxon>
        <taxon>Bacillales</taxon>
        <taxon>Alicyclobacillaceae</taxon>
        <taxon>Alicyclobacillus</taxon>
    </lineage>
</organism>
<proteinExistence type="predicted"/>
<evidence type="ECO:0000313" key="2">
    <source>
        <dbReference type="Proteomes" id="UP000294581"/>
    </source>
</evidence>
<gene>
    <name evidence="1" type="ORF">C7445_102174</name>
</gene>
<name>A0A4R8LUW8_9BACL</name>
<keyword evidence="2" id="KW-1185">Reference proteome</keyword>
<reference evidence="1 2" key="1">
    <citation type="submission" date="2019-03" db="EMBL/GenBank/DDBJ databases">
        <title>Genomic Encyclopedia of Type Strains, Phase IV (KMG-IV): sequencing the most valuable type-strain genomes for metagenomic binning, comparative biology and taxonomic classification.</title>
        <authorList>
            <person name="Goeker M."/>
        </authorList>
    </citation>
    <scope>NUCLEOTIDE SEQUENCE [LARGE SCALE GENOMIC DNA]</scope>
    <source>
        <strain evidence="1 2">DSM 17974</strain>
    </source>
</reference>
<dbReference type="EMBL" id="SORF01000002">
    <property type="protein sequence ID" value="TDY50615.1"/>
    <property type="molecule type" value="Genomic_DNA"/>
</dbReference>
<dbReference type="AlphaFoldDB" id="A0A4R8LUW8"/>
<protein>
    <submittedName>
        <fullName evidence="1">Uncharacterized protein</fullName>
    </submittedName>
</protein>
<evidence type="ECO:0000313" key="1">
    <source>
        <dbReference type="EMBL" id="TDY50615.1"/>
    </source>
</evidence>